<keyword evidence="1" id="KW-0472">Membrane</keyword>
<feature type="transmembrane region" description="Helical" evidence="1">
    <location>
        <begin position="221"/>
        <end position="241"/>
    </location>
</feature>
<dbReference type="AlphaFoldDB" id="A0A2D0MX29"/>
<dbReference type="OrthoDB" id="324900at2"/>
<keyword evidence="1" id="KW-1133">Transmembrane helix</keyword>
<feature type="transmembrane region" description="Helical" evidence="1">
    <location>
        <begin position="168"/>
        <end position="189"/>
    </location>
</feature>
<feature type="transmembrane region" description="Helical" evidence="1">
    <location>
        <begin position="195"/>
        <end position="216"/>
    </location>
</feature>
<protein>
    <recommendedName>
        <fullName evidence="2">CAAX prenyl protease 2/Lysostaphin resistance protein A-like domain-containing protein</fullName>
    </recommendedName>
</protein>
<dbReference type="EMBL" id="PDUD01000073">
    <property type="protein sequence ID" value="PHN00821.1"/>
    <property type="molecule type" value="Genomic_DNA"/>
</dbReference>
<dbReference type="GO" id="GO:0004175">
    <property type="term" value="F:endopeptidase activity"/>
    <property type="evidence" value="ECO:0007669"/>
    <property type="project" value="UniProtKB-ARBA"/>
</dbReference>
<feature type="transmembrane region" description="Helical" evidence="1">
    <location>
        <begin position="261"/>
        <end position="286"/>
    </location>
</feature>
<name>A0A2D0MX29_FLAN2</name>
<feature type="transmembrane region" description="Helical" evidence="1">
    <location>
        <begin position="16"/>
        <end position="41"/>
    </location>
</feature>
<keyword evidence="4" id="KW-1185">Reference proteome</keyword>
<proteinExistence type="predicted"/>
<gene>
    <name evidence="3" type="ORF">CRP01_40250</name>
</gene>
<accession>A0A2D0MX29</accession>
<feature type="domain" description="CAAX prenyl protease 2/Lysostaphin resistance protein A-like" evidence="2">
    <location>
        <begin position="142"/>
        <end position="234"/>
    </location>
</feature>
<reference evidence="3 4" key="1">
    <citation type="submission" date="2017-10" db="EMBL/GenBank/DDBJ databases">
        <title>The draft genome sequence of Lewinella nigricans NBRC 102662.</title>
        <authorList>
            <person name="Wang K."/>
        </authorList>
    </citation>
    <scope>NUCLEOTIDE SEQUENCE [LARGE SCALE GENOMIC DNA]</scope>
    <source>
        <strain evidence="3 4">NBRC 102662</strain>
    </source>
</reference>
<dbReference type="Pfam" id="PF02517">
    <property type="entry name" value="Rce1-like"/>
    <property type="match status" value="1"/>
</dbReference>
<dbReference type="PANTHER" id="PTHR39430">
    <property type="entry name" value="MEMBRANE-ASSOCIATED PROTEASE-RELATED"/>
    <property type="match status" value="1"/>
</dbReference>
<dbReference type="Proteomes" id="UP000223913">
    <property type="component" value="Unassembled WGS sequence"/>
</dbReference>
<evidence type="ECO:0000313" key="3">
    <source>
        <dbReference type="EMBL" id="PHN00821.1"/>
    </source>
</evidence>
<evidence type="ECO:0000256" key="1">
    <source>
        <dbReference type="SAM" id="Phobius"/>
    </source>
</evidence>
<comment type="caution">
    <text evidence="3">The sequence shown here is derived from an EMBL/GenBank/DDBJ whole genome shotgun (WGS) entry which is preliminary data.</text>
</comment>
<feature type="transmembrane region" description="Helical" evidence="1">
    <location>
        <begin position="111"/>
        <end position="132"/>
    </location>
</feature>
<evidence type="ECO:0000259" key="2">
    <source>
        <dbReference type="Pfam" id="PF02517"/>
    </source>
</evidence>
<feature type="transmembrane region" description="Helical" evidence="1">
    <location>
        <begin position="61"/>
        <end position="84"/>
    </location>
</feature>
<keyword evidence="1" id="KW-0812">Transmembrane</keyword>
<organism evidence="3 4">
    <name type="scientific">Flavilitoribacter nigricans (strain ATCC 23147 / DSM 23189 / NBRC 102662 / NCIMB 1420 / SS-2)</name>
    <name type="common">Lewinella nigricans</name>
    <dbReference type="NCBI Taxonomy" id="1122177"/>
    <lineage>
        <taxon>Bacteria</taxon>
        <taxon>Pseudomonadati</taxon>
        <taxon>Bacteroidota</taxon>
        <taxon>Saprospiria</taxon>
        <taxon>Saprospirales</taxon>
        <taxon>Lewinellaceae</taxon>
        <taxon>Flavilitoribacter</taxon>
    </lineage>
</organism>
<evidence type="ECO:0000313" key="4">
    <source>
        <dbReference type="Proteomes" id="UP000223913"/>
    </source>
</evidence>
<dbReference type="GO" id="GO:0080120">
    <property type="term" value="P:CAAX-box protein maturation"/>
    <property type="evidence" value="ECO:0007669"/>
    <property type="project" value="UniProtKB-ARBA"/>
</dbReference>
<feature type="transmembrane region" description="Helical" evidence="1">
    <location>
        <begin position="138"/>
        <end position="156"/>
    </location>
</feature>
<sequence>MENLPNNQSPSLMRRILLAFGKAILFTILCILFTILLSLPIGELIPNEQAAALASGDMADSPAWILNLTYLVVIIGTMAALFIVRKLISKQSLVSAGLATDKGVREFGEGWLLGMVLVTVGYVLLVISGMAASTGFNFQPATLIGWFVLFLLQPFAEELLFRGYLMSLLARYFNIKVAVLISALVFALVHASNDGFSTMGFITISIAGLLFGLLFLKTGQLWLATGMHAAWNFMQGVAYGFPTSGIRTYSLTNTTTSGPDWLSGGAFGFEGSILAILLLIAAIWWYRNSLREEKLTDMIERSFRTVPTTTIDQKILDDNFE</sequence>
<dbReference type="PANTHER" id="PTHR39430:SF1">
    <property type="entry name" value="PROTEASE"/>
    <property type="match status" value="1"/>
</dbReference>
<dbReference type="InterPro" id="IPR003675">
    <property type="entry name" value="Rce1/LyrA-like_dom"/>
</dbReference>